<dbReference type="RefSeq" id="WP_166379442.1">
    <property type="nucleotide sequence ID" value="NZ_BAAATT010000005.1"/>
</dbReference>
<evidence type="ECO:0000313" key="3">
    <source>
        <dbReference type="Proteomes" id="UP000660339"/>
    </source>
</evidence>
<accession>A0A8J3PG77</accession>
<feature type="transmembrane region" description="Helical" evidence="1">
    <location>
        <begin position="23"/>
        <end position="48"/>
    </location>
</feature>
<keyword evidence="1" id="KW-1133">Transmembrane helix</keyword>
<proteinExistence type="predicted"/>
<keyword evidence="1" id="KW-0472">Membrane</keyword>
<keyword evidence="1" id="KW-0812">Transmembrane</keyword>
<feature type="transmembrane region" description="Helical" evidence="1">
    <location>
        <begin position="63"/>
        <end position="81"/>
    </location>
</feature>
<sequence>MDSTADPELGAAQRRFSYDTRRAGLYLLGNVAVPLVALGVIAAVLALLQSRRDEPIGVTMGDALPMGMCLFMTASLGYFFWGVRKLGPHRYEFFTVYERGLVVSLDFGLMSGHPGYPRWAVVPWADVLRIEERRRTSPLARWLLPPTHCHRVTLVLRDGARVTFTGIVTQAAELTSLIRARTGLVAPPTSVR</sequence>
<organism evidence="2 3">
    <name type="scientific">Catellatospora methionotrophica</name>
    <dbReference type="NCBI Taxonomy" id="121620"/>
    <lineage>
        <taxon>Bacteria</taxon>
        <taxon>Bacillati</taxon>
        <taxon>Actinomycetota</taxon>
        <taxon>Actinomycetes</taxon>
        <taxon>Micromonosporales</taxon>
        <taxon>Micromonosporaceae</taxon>
        <taxon>Catellatospora</taxon>
    </lineage>
</organism>
<name>A0A8J3PG77_9ACTN</name>
<protein>
    <submittedName>
        <fullName evidence="2">Uncharacterized protein</fullName>
    </submittedName>
</protein>
<dbReference type="AlphaFoldDB" id="A0A8J3PG77"/>
<dbReference type="Proteomes" id="UP000660339">
    <property type="component" value="Unassembled WGS sequence"/>
</dbReference>
<dbReference type="EMBL" id="BONJ01000019">
    <property type="protein sequence ID" value="GIG15123.1"/>
    <property type="molecule type" value="Genomic_DNA"/>
</dbReference>
<evidence type="ECO:0000313" key="2">
    <source>
        <dbReference type="EMBL" id="GIG15123.1"/>
    </source>
</evidence>
<reference evidence="2" key="1">
    <citation type="submission" date="2021-01" db="EMBL/GenBank/DDBJ databases">
        <title>Whole genome shotgun sequence of Catellatospora methionotrophica NBRC 14553.</title>
        <authorList>
            <person name="Komaki H."/>
            <person name="Tamura T."/>
        </authorList>
    </citation>
    <scope>NUCLEOTIDE SEQUENCE</scope>
    <source>
        <strain evidence="2">NBRC 14553</strain>
    </source>
</reference>
<evidence type="ECO:0000256" key="1">
    <source>
        <dbReference type="SAM" id="Phobius"/>
    </source>
</evidence>
<keyword evidence="3" id="KW-1185">Reference proteome</keyword>
<comment type="caution">
    <text evidence="2">The sequence shown here is derived from an EMBL/GenBank/DDBJ whole genome shotgun (WGS) entry which is preliminary data.</text>
</comment>
<gene>
    <name evidence="2" type="ORF">Cme02nite_34550</name>
</gene>